<keyword evidence="3" id="KW-1185">Reference proteome</keyword>
<protein>
    <submittedName>
        <fullName evidence="2">Uncharacterized protein</fullName>
    </submittedName>
</protein>
<evidence type="ECO:0000313" key="3">
    <source>
        <dbReference type="Proteomes" id="UP000321386"/>
    </source>
</evidence>
<evidence type="ECO:0000313" key="2">
    <source>
        <dbReference type="EMBL" id="GEK19044.1"/>
    </source>
</evidence>
<dbReference type="EMBL" id="BJUA01000016">
    <property type="protein sequence ID" value="GEK19044.1"/>
    <property type="molecule type" value="Genomic_DNA"/>
</dbReference>
<accession>A0A510UWH4</accession>
<evidence type="ECO:0000256" key="1">
    <source>
        <dbReference type="SAM" id="Phobius"/>
    </source>
</evidence>
<organism evidence="2 3">
    <name type="scientific">Cellulomonas persica</name>
    <dbReference type="NCBI Taxonomy" id="76861"/>
    <lineage>
        <taxon>Bacteria</taxon>
        <taxon>Bacillati</taxon>
        <taxon>Actinomycetota</taxon>
        <taxon>Actinomycetes</taxon>
        <taxon>Micrococcales</taxon>
        <taxon>Cellulomonadaceae</taxon>
        <taxon>Cellulomonas</taxon>
    </lineage>
</organism>
<keyword evidence="1" id="KW-1133">Transmembrane helix</keyword>
<comment type="caution">
    <text evidence="2">The sequence shown here is derived from an EMBL/GenBank/DDBJ whole genome shotgun (WGS) entry which is preliminary data.</text>
</comment>
<reference evidence="2 3" key="1">
    <citation type="submission" date="2019-07" db="EMBL/GenBank/DDBJ databases">
        <title>Whole genome shotgun sequence of Cellulomonas persica NBRC 101101.</title>
        <authorList>
            <person name="Hosoyama A."/>
            <person name="Uohara A."/>
            <person name="Ohji S."/>
            <person name="Ichikawa N."/>
        </authorList>
    </citation>
    <scope>NUCLEOTIDE SEQUENCE [LARGE SCALE GENOMIC DNA]</scope>
    <source>
        <strain evidence="2 3">NBRC 101101</strain>
    </source>
</reference>
<feature type="transmembrane region" description="Helical" evidence="1">
    <location>
        <begin position="116"/>
        <end position="135"/>
    </location>
</feature>
<keyword evidence="1" id="KW-0812">Transmembrane</keyword>
<sequence>MTADPTTQTPVAPTSAAPPTAVVRGAGAVTDDVPERGDGAPRPGWGRVVGAAAGTAVVVGVGTALVARVLMRLVADVVDAETGFSVVGTLGIAIVFSVLMVPAAAGGAIEARTRRAVVGLVGVLTTSVVLGWGTATTALVDLADHPLREGRELDLVALLLVGFGATVVVGAVTARRLARRWTLGRGGDEVSGRSLAQP</sequence>
<keyword evidence="1" id="KW-0472">Membrane</keyword>
<feature type="transmembrane region" description="Helical" evidence="1">
    <location>
        <begin position="155"/>
        <end position="174"/>
    </location>
</feature>
<gene>
    <name evidence="2" type="ORF">CPE01_27770</name>
</gene>
<dbReference type="Proteomes" id="UP000321386">
    <property type="component" value="Unassembled WGS sequence"/>
</dbReference>
<name>A0A510UWH4_9CELL</name>
<proteinExistence type="predicted"/>
<dbReference type="AlphaFoldDB" id="A0A510UWH4"/>
<feature type="transmembrane region" description="Helical" evidence="1">
    <location>
        <begin position="83"/>
        <end position="104"/>
    </location>
</feature>
<feature type="transmembrane region" description="Helical" evidence="1">
    <location>
        <begin position="48"/>
        <end position="71"/>
    </location>
</feature>